<proteinExistence type="predicted"/>
<dbReference type="AlphaFoldDB" id="A0A654F1G5"/>
<evidence type="ECO:0000259" key="1">
    <source>
        <dbReference type="Pfam" id="PF06974"/>
    </source>
</evidence>
<evidence type="ECO:0000313" key="3">
    <source>
        <dbReference type="Proteomes" id="UP000426265"/>
    </source>
</evidence>
<sequence>MGGIQPRKLIHRIISLDDVKLVKNTMQMAGLSYMSRKYADEHTMGVDTKKSLEIIHLRGTLAVNLRPYTKIEDLADMMTKGTKYAWGNFVGVVRFPLWVRSEADSLEYVRRARATMDRKILSLEAFNFYGVIKFTMNFFGEKVVQAVSKRLYDHTTLTYSSVMGPNEDISIFDHPILYVAASALTGSQVFNIHIVSYVNKIIISLAVDATVIPDPHRLCDDMVESLNIIKSAALERGSHI</sequence>
<name>A0A654F1G5_ARATH</name>
<dbReference type="Pfam" id="PF06974">
    <property type="entry name" value="WS_DGAT_C"/>
    <property type="match status" value="1"/>
</dbReference>
<dbReference type="InterPro" id="IPR045034">
    <property type="entry name" value="O-acyltransferase_WSD1-like"/>
</dbReference>
<dbReference type="GO" id="GO:0045017">
    <property type="term" value="P:glycerolipid biosynthetic process"/>
    <property type="evidence" value="ECO:0007669"/>
    <property type="project" value="InterPro"/>
</dbReference>
<dbReference type="PANTHER" id="PTHR31650">
    <property type="entry name" value="O-ACYLTRANSFERASE (WSD1-LIKE) FAMILY PROTEIN"/>
    <property type="match status" value="1"/>
</dbReference>
<protein>
    <recommendedName>
        <fullName evidence="1">O-acyltransferase WSD1 C-terminal domain-containing protein</fullName>
    </recommendedName>
</protein>
<accession>A0A654F1G5</accession>
<dbReference type="InterPro" id="IPR009721">
    <property type="entry name" value="O-acyltransferase_WSD1_C"/>
</dbReference>
<organism evidence="2 3">
    <name type="scientific">Arabidopsis thaliana</name>
    <name type="common">Mouse-ear cress</name>
    <dbReference type="NCBI Taxonomy" id="3702"/>
    <lineage>
        <taxon>Eukaryota</taxon>
        <taxon>Viridiplantae</taxon>
        <taxon>Streptophyta</taxon>
        <taxon>Embryophyta</taxon>
        <taxon>Tracheophyta</taxon>
        <taxon>Spermatophyta</taxon>
        <taxon>Magnoliopsida</taxon>
        <taxon>eudicotyledons</taxon>
        <taxon>Gunneridae</taxon>
        <taxon>Pentapetalae</taxon>
        <taxon>rosids</taxon>
        <taxon>malvids</taxon>
        <taxon>Brassicales</taxon>
        <taxon>Brassicaceae</taxon>
        <taxon>Camelineae</taxon>
        <taxon>Arabidopsis</taxon>
    </lineage>
</organism>
<evidence type="ECO:0000313" key="2">
    <source>
        <dbReference type="EMBL" id="VYS55377.1"/>
    </source>
</evidence>
<dbReference type="EMBL" id="CACRSJ010000105">
    <property type="protein sequence ID" value="VYS55377.1"/>
    <property type="molecule type" value="Genomic_DNA"/>
</dbReference>
<dbReference type="ExpressionAtlas" id="A0A654F1G5">
    <property type="expression patterns" value="baseline"/>
</dbReference>
<gene>
    <name evidence="2" type="ORF">AN1_LOCUS10832</name>
</gene>
<feature type="domain" description="O-acyltransferase WSD1 C-terminal" evidence="1">
    <location>
        <begin position="86"/>
        <end position="230"/>
    </location>
</feature>
<reference evidence="2 3" key="1">
    <citation type="submission" date="2019-11" db="EMBL/GenBank/DDBJ databases">
        <authorList>
            <person name="Jiao W.-B."/>
            <person name="Schneeberger K."/>
        </authorList>
    </citation>
    <scope>NUCLEOTIDE SEQUENCE [LARGE SCALE GENOMIC DNA]</scope>
    <source>
        <strain evidence="3">cv. An-1</strain>
    </source>
</reference>
<dbReference type="GO" id="GO:0008374">
    <property type="term" value="F:O-acyltransferase activity"/>
    <property type="evidence" value="ECO:0007669"/>
    <property type="project" value="InterPro"/>
</dbReference>
<dbReference type="Proteomes" id="UP000426265">
    <property type="component" value="Unassembled WGS sequence"/>
</dbReference>
<dbReference type="PANTHER" id="PTHR31650:SF54">
    <property type="entry name" value="(RAPE) HYPOTHETICAL PROTEIN"/>
    <property type="match status" value="1"/>
</dbReference>